<gene>
    <name evidence="4" type="ORF">EJD97_013908</name>
</gene>
<name>A0A6N2BA60_SOLCI</name>
<sequence length="444" mass="50737">MEIKIICTKLIKPFLPTPPHLHHYKLSFFDQISEKEHVSMVFFFPNYNNIDIDERLEQSLSKILTHVYPAGGRYNEKDKYCSILCVDQGVFYTKAKTNGTLDNFLNKARNDFGHAALFSPHVNKNIDETNFMVSPIVTIQVTKFECAGLAISISTSHPAMDGFSDFQFISEWAKVCRIGTPIDEINILSFNMGDIFPTRDITGIFKSTPIPITQQDIVVKRIVIHEDVMSRLRKKCIDESNGTLNFKPSRVEIITAILWRAFIRATAIINGYLRPSLLDFPMNMRSKITFLPQVKNSYGNFMIGVPVKFVPGETEMELHHFIILIRNAVNKIVASCKKANTPDEIVSALVDSYNESFRSPEWGGNDEVDKVMCTSICKFPVHDSDFGLGKPNLIFFGMKDTQMFWLYDIGPEIVVQVDLKERCMQLFDRDDDIKDLIFIRDAKL</sequence>
<accession>A0A6N2BA60</accession>
<dbReference type="PANTHER" id="PTHR31623">
    <property type="entry name" value="F21J9.9"/>
    <property type="match status" value="1"/>
</dbReference>
<dbReference type="Gene3D" id="3.30.559.10">
    <property type="entry name" value="Chloramphenicol acetyltransferase-like domain"/>
    <property type="match status" value="2"/>
</dbReference>
<keyword evidence="3" id="KW-0012">Acyltransferase</keyword>
<evidence type="ECO:0000256" key="1">
    <source>
        <dbReference type="ARBA" id="ARBA00009861"/>
    </source>
</evidence>
<comment type="similarity">
    <text evidence="1">Belongs to the plant acyltransferase family.</text>
</comment>
<dbReference type="InterPro" id="IPR023213">
    <property type="entry name" value="CAT-like_dom_sf"/>
</dbReference>
<comment type="caution">
    <text evidence="4">The sequence shown here is derived from an EMBL/GenBank/DDBJ whole genome shotgun (WGS) entry which is preliminary data.</text>
</comment>
<reference evidence="4" key="1">
    <citation type="submission" date="2019-05" db="EMBL/GenBank/DDBJ databases">
        <title>The de novo reference genome and transcriptome assemblies of the wild tomato species Solanum chilense.</title>
        <authorList>
            <person name="Stam R."/>
            <person name="Nosenko T."/>
            <person name="Hoerger A.C."/>
            <person name="Stephan W."/>
            <person name="Seidel M.A."/>
            <person name="Kuhn J.M.M."/>
            <person name="Haberer G."/>
            <person name="Tellier A."/>
        </authorList>
    </citation>
    <scope>NUCLEOTIDE SEQUENCE</scope>
    <source>
        <tissue evidence="4">Mature leaves</tissue>
    </source>
</reference>
<evidence type="ECO:0000313" key="4">
    <source>
        <dbReference type="EMBL" id="TMW91777.1"/>
    </source>
</evidence>
<protein>
    <recommendedName>
        <fullName evidence="5">Anthocyanin acyltransferase</fullName>
    </recommendedName>
</protein>
<organism evidence="4">
    <name type="scientific">Solanum chilense</name>
    <name type="common">Tomato</name>
    <name type="synonym">Lycopersicon chilense</name>
    <dbReference type="NCBI Taxonomy" id="4083"/>
    <lineage>
        <taxon>Eukaryota</taxon>
        <taxon>Viridiplantae</taxon>
        <taxon>Streptophyta</taxon>
        <taxon>Embryophyta</taxon>
        <taxon>Tracheophyta</taxon>
        <taxon>Spermatophyta</taxon>
        <taxon>Magnoliopsida</taxon>
        <taxon>eudicotyledons</taxon>
        <taxon>Gunneridae</taxon>
        <taxon>Pentapetalae</taxon>
        <taxon>asterids</taxon>
        <taxon>lamiids</taxon>
        <taxon>Solanales</taxon>
        <taxon>Solanaceae</taxon>
        <taxon>Solanoideae</taxon>
        <taxon>Solaneae</taxon>
        <taxon>Solanum</taxon>
        <taxon>Solanum subgen. Lycopersicon</taxon>
    </lineage>
</organism>
<evidence type="ECO:0008006" key="5">
    <source>
        <dbReference type="Google" id="ProtNLM"/>
    </source>
</evidence>
<keyword evidence="2" id="KW-0808">Transferase</keyword>
<dbReference type="PANTHER" id="PTHR31623:SF64">
    <property type="entry name" value="ANTHOCYANIN ACYLTRANSFERASE"/>
    <property type="match status" value="1"/>
</dbReference>
<evidence type="ECO:0000256" key="3">
    <source>
        <dbReference type="ARBA" id="ARBA00023315"/>
    </source>
</evidence>
<dbReference type="AlphaFoldDB" id="A0A6N2BA60"/>
<evidence type="ECO:0000256" key="2">
    <source>
        <dbReference type="ARBA" id="ARBA00022679"/>
    </source>
</evidence>
<proteinExistence type="inferred from homology"/>
<dbReference type="GO" id="GO:0016746">
    <property type="term" value="F:acyltransferase activity"/>
    <property type="evidence" value="ECO:0007669"/>
    <property type="project" value="UniProtKB-KW"/>
</dbReference>
<dbReference type="EMBL" id="RXGB01003574">
    <property type="protein sequence ID" value="TMW91777.1"/>
    <property type="molecule type" value="Genomic_DNA"/>
</dbReference>
<dbReference type="Pfam" id="PF02458">
    <property type="entry name" value="Transferase"/>
    <property type="match status" value="1"/>
</dbReference>